<dbReference type="InterPro" id="IPR011545">
    <property type="entry name" value="DEAD/DEAH_box_helicase_dom"/>
</dbReference>
<dbReference type="PROSITE" id="PS51195">
    <property type="entry name" value="Q_MOTIF"/>
    <property type="match status" value="1"/>
</dbReference>
<dbReference type="Proteomes" id="UP001403385">
    <property type="component" value="Unassembled WGS sequence"/>
</dbReference>
<protein>
    <submittedName>
        <fullName evidence="12">DEAD/DEAH box helicase</fullName>
        <ecNumber evidence="12">3.6.4.-</ecNumber>
    </submittedName>
</protein>
<dbReference type="EMBL" id="JBDKWZ010000003">
    <property type="protein sequence ID" value="MEN7547419.1"/>
    <property type="molecule type" value="Genomic_DNA"/>
</dbReference>
<dbReference type="RefSeq" id="WP_346820207.1">
    <property type="nucleotide sequence ID" value="NZ_JBDKWZ010000003.1"/>
</dbReference>
<dbReference type="InterPro" id="IPR014001">
    <property type="entry name" value="Helicase_ATP-bd"/>
</dbReference>
<dbReference type="GO" id="GO:0016787">
    <property type="term" value="F:hydrolase activity"/>
    <property type="evidence" value="ECO:0007669"/>
    <property type="project" value="UniProtKB-KW"/>
</dbReference>
<feature type="domain" description="Helicase C-terminal" evidence="10">
    <location>
        <begin position="232"/>
        <end position="376"/>
    </location>
</feature>
<dbReference type="InterPro" id="IPR050079">
    <property type="entry name" value="DEAD_box_RNA_helicase"/>
</dbReference>
<evidence type="ECO:0000259" key="10">
    <source>
        <dbReference type="PROSITE" id="PS51194"/>
    </source>
</evidence>
<dbReference type="InterPro" id="IPR001650">
    <property type="entry name" value="Helicase_C-like"/>
</dbReference>
<evidence type="ECO:0000256" key="4">
    <source>
        <dbReference type="ARBA" id="ARBA00022840"/>
    </source>
</evidence>
<evidence type="ECO:0000256" key="3">
    <source>
        <dbReference type="ARBA" id="ARBA00022806"/>
    </source>
</evidence>
<dbReference type="PROSITE" id="PS00039">
    <property type="entry name" value="DEAD_ATP_HELICASE"/>
    <property type="match status" value="1"/>
</dbReference>
<proteinExistence type="inferred from homology"/>
<dbReference type="GO" id="GO:0003676">
    <property type="term" value="F:nucleic acid binding"/>
    <property type="evidence" value="ECO:0007669"/>
    <property type="project" value="InterPro"/>
</dbReference>
<dbReference type="EC" id="3.6.4.-" evidence="12"/>
<organism evidence="12 13">
    <name type="scientific">Rapidithrix thailandica</name>
    <dbReference type="NCBI Taxonomy" id="413964"/>
    <lineage>
        <taxon>Bacteria</taxon>
        <taxon>Pseudomonadati</taxon>
        <taxon>Bacteroidota</taxon>
        <taxon>Cytophagia</taxon>
        <taxon>Cytophagales</taxon>
        <taxon>Flammeovirgaceae</taxon>
        <taxon>Rapidithrix</taxon>
    </lineage>
</organism>
<dbReference type="InterPro" id="IPR027417">
    <property type="entry name" value="P-loop_NTPase"/>
</dbReference>
<dbReference type="PANTHER" id="PTHR47959:SF13">
    <property type="entry name" value="ATP-DEPENDENT RNA HELICASE RHLE"/>
    <property type="match status" value="1"/>
</dbReference>
<dbReference type="CDD" id="cd18787">
    <property type="entry name" value="SF2_C_DEAD"/>
    <property type="match status" value="1"/>
</dbReference>
<dbReference type="PROSITE" id="PS51192">
    <property type="entry name" value="HELICASE_ATP_BIND_1"/>
    <property type="match status" value="1"/>
</dbReference>
<evidence type="ECO:0000256" key="1">
    <source>
        <dbReference type="ARBA" id="ARBA00022741"/>
    </source>
</evidence>
<evidence type="ECO:0000256" key="8">
    <source>
        <dbReference type="SAM" id="MobiDB-lite"/>
    </source>
</evidence>
<evidence type="ECO:0000256" key="2">
    <source>
        <dbReference type="ARBA" id="ARBA00022801"/>
    </source>
</evidence>
<dbReference type="PANTHER" id="PTHR47959">
    <property type="entry name" value="ATP-DEPENDENT RNA HELICASE RHLE-RELATED"/>
    <property type="match status" value="1"/>
</dbReference>
<dbReference type="Gene3D" id="3.40.50.300">
    <property type="entry name" value="P-loop containing nucleotide triphosphate hydrolases"/>
    <property type="match status" value="2"/>
</dbReference>
<feature type="domain" description="DEAD-box RNA helicase Q" evidence="11">
    <location>
        <begin position="1"/>
        <end position="29"/>
    </location>
</feature>
<keyword evidence="13" id="KW-1185">Reference proteome</keyword>
<reference evidence="12 13" key="1">
    <citation type="submission" date="2024-04" db="EMBL/GenBank/DDBJ databases">
        <title>Novel genus in family Flammeovirgaceae.</title>
        <authorList>
            <person name="Nguyen T.H."/>
            <person name="Vuong T.Q."/>
            <person name="Le H."/>
            <person name="Kim S.-G."/>
        </authorList>
    </citation>
    <scope>NUCLEOTIDE SEQUENCE [LARGE SCALE GENOMIC DNA]</scope>
    <source>
        <strain evidence="12 13">JCM 23209</strain>
    </source>
</reference>
<dbReference type="PROSITE" id="PS51194">
    <property type="entry name" value="HELICASE_CTER"/>
    <property type="match status" value="1"/>
</dbReference>
<gene>
    <name evidence="12" type="ORF">AAG747_05850</name>
</gene>
<keyword evidence="4 7" id="KW-0067">ATP-binding</keyword>
<keyword evidence="1 7" id="KW-0547">Nucleotide-binding</keyword>
<keyword evidence="2 7" id="KW-0378">Hydrolase</keyword>
<accession>A0AAW9S3C9</accession>
<dbReference type="SUPFAM" id="SSF52540">
    <property type="entry name" value="P-loop containing nucleoside triphosphate hydrolases"/>
    <property type="match status" value="2"/>
</dbReference>
<evidence type="ECO:0000313" key="12">
    <source>
        <dbReference type="EMBL" id="MEN7547419.1"/>
    </source>
</evidence>
<name>A0AAW9S3C9_9BACT</name>
<keyword evidence="3 7" id="KW-0347">Helicase</keyword>
<dbReference type="InterPro" id="IPR044742">
    <property type="entry name" value="DEAD/DEAH_RhlB"/>
</dbReference>
<evidence type="ECO:0000256" key="5">
    <source>
        <dbReference type="ARBA" id="ARBA00038437"/>
    </source>
</evidence>
<dbReference type="GO" id="GO:0003724">
    <property type="term" value="F:RNA helicase activity"/>
    <property type="evidence" value="ECO:0007669"/>
    <property type="project" value="InterPro"/>
</dbReference>
<dbReference type="GO" id="GO:0005829">
    <property type="term" value="C:cytosol"/>
    <property type="evidence" value="ECO:0007669"/>
    <property type="project" value="TreeGrafter"/>
</dbReference>
<feature type="short sequence motif" description="Q motif" evidence="6">
    <location>
        <begin position="1"/>
        <end position="29"/>
    </location>
</feature>
<sequence>MTFEDFNLDPDLLEGLFYMGFNQPTPIQEQAIPLIMSHKDLVACAQTGTGKTAAFILPLLHKIINSPKRHLNTLVLVPTRELVMQIDQQLEGFSYYAPVSVMPVYGGGDGATWEQQKKALKEGVDMIIATPGRLLAQMASQDINLQEVEHLVLDEADRMLDMGFYNDIMSIINRLPKKRQTLLFSATMPPKIRSLTNKILNQPEEVNVAISKPAEGVQQQAYMVYDDQKENLIKQILKSDDYQSVLIFASTKKIVNNLSRALKRMNLMVEGFHSDLEQPEREELMRKFKNRMLRVLIGTDILSRGIDVEGISLVINYDSPGDPEDYIHRIGRTARADTEGVAITLINEKDQRKFYQIENMMGKEVPKLALPEGLGKGPEYNPVRKNSSKGKRKPWNKKKKFHKRSNFKKDENK</sequence>
<dbReference type="SMART" id="SM00487">
    <property type="entry name" value="DEXDc"/>
    <property type="match status" value="1"/>
</dbReference>
<evidence type="ECO:0000259" key="9">
    <source>
        <dbReference type="PROSITE" id="PS51192"/>
    </source>
</evidence>
<dbReference type="Pfam" id="PF00270">
    <property type="entry name" value="DEAD"/>
    <property type="match status" value="1"/>
</dbReference>
<dbReference type="InterPro" id="IPR014014">
    <property type="entry name" value="RNA_helicase_DEAD_Q_motif"/>
</dbReference>
<feature type="compositionally biased region" description="Basic residues" evidence="8">
    <location>
        <begin position="386"/>
        <end position="406"/>
    </location>
</feature>
<evidence type="ECO:0000259" key="11">
    <source>
        <dbReference type="PROSITE" id="PS51195"/>
    </source>
</evidence>
<dbReference type="GO" id="GO:0005524">
    <property type="term" value="F:ATP binding"/>
    <property type="evidence" value="ECO:0007669"/>
    <property type="project" value="UniProtKB-KW"/>
</dbReference>
<dbReference type="AlphaFoldDB" id="A0AAW9S3C9"/>
<evidence type="ECO:0000256" key="7">
    <source>
        <dbReference type="RuleBase" id="RU000492"/>
    </source>
</evidence>
<dbReference type="InterPro" id="IPR000629">
    <property type="entry name" value="RNA-helicase_DEAD-box_CS"/>
</dbReference>
<dbReference type="Pfam" id="PF00271">
    <property type="entry name" value="Helicase_C"/>
    <property type="match status" value="1"/>
</dbReference>
<feature type="region of interest" description="Disordered" evidence="8">
    <location>
        <begin position="369"/>
        <end position="413"/>
    </location>
</feature>
<feature type="domain" description="Helicase ATP-binding" evidence="9">
    <location>
        <begin position="32"/>
        <end position="206"/>
    </location>
</feature>
<dbReference type="CDD" id="cd00268">
    <property type="entry name" value="DEADc"/>
    <property type="match status" value="1"/>
</dbReference>
<evidence type="ECO:0000313" key="13">
    <source>
        <dbReference type="Proteomes" id="UP001403385"/>
    </source>
</evidence>
<comment type="similarity">
    <text evidence="5 7">Belongs to the DEAD box helicase family.</text>
</comment>
<dbReference type="SMART" id="SM00490">
    <property type="entry name" value="HELICc"/>
    <property type="match status" value="1"/>
</dbReference>
<evidence type="ECO:0000256" key="6">
    <source>
        <dbReference type="PROSITE-ProRule" id="PRU00552"/>
    </source>
</evidence>
<comment type="caution">
    <text evidence="12">The sequence shown here is derived from an EMBL/GenBank/DDBJ whole genome shotgun (WGS) entry which is preliminary data.</text>
</comment>